<evidence type="ECO:0000313" key="5">
    <source>
        <dbReference type="Proteomes" id="UP000191116"/>
    </source>
</evidence>
<dbReference type="InterPro" id="IPR011047">
    <property type="entry name" value="Quinoprotein_ADH-like_sf"/>
</dbReference>
<dbReference type="SUPFAM" id="SSF50998">
    <property type="entry name" value="Quinoprotein alcohol dehydrogenase-like"/>
    <property type="match status" value="1"/>
</dbReference>
<dbReference type="PROSITE" id="PS50082">
    <property type="entry name" value="WD_REPEATS_2"/>
    <property type="match status" value="3"/>
</dbReference>
<keyword evidence="2" id="KW-0677">Repeat</keyword>
<dbReference type="PANTHER" id="PTHR44019:SF8">
    <property type="entry name" value="POC1 CENTRIOLAR PROTEIN HOMOLOG"/>
    <property type="match status" value="1"/>
</dbReference>
<dbReference type="Gene3D" id="2.130.10.10">
    <property type="entry name" value="YVTN repeat-like/Quinoprotein amine dehydrogenase"/>
    <property type="match status" value="2"/>
</dbReference>
<dbReference type="InterPro" id="IPR001680">
    <property type="entry name" value="WD40_rpt"/>
</dbReference>
<organism evidence="4 5">
    <name type="scientific">Photobacterium toruni</name>
    <dbReference type="NCBI Taxonomy" id="1935446"/>
    <lineage>
        <taxon>Bacteria</taxon>
        <taxon>Pseudomonadati</taxon>
        <taxon>Pseudomonadota</taxon>
        <taxon>Gammaproteobacteria</taxon>
        <taxon>Vibrionales</taxon>
        <taxon>Vibrionaceae</taxon>
        <taxon>Photobacterium</taxon>
    </lineage>
</organism>
<name>A0A1T4SD60_9GAMM</name>
<gene>
    <name evidence="4" type="ORF">CZ814_01540</name>
</gene>
<protein>
    <submittedName>
        <fullName evidence="4">WD domain, G-beta repeat</fullName>
    </submittedName>
</protein>
<dbReference type="Proteomes" id="UP000191116">
    <property type="component" value="Unassembled WGS sequence"/>
</dbReference>
<dbReference type="InterPro" id="IPR050505">
    <property type="entry name" value="WDR55/POC1"/>
</dbReference>
<feature type="repeat" description="WD" evidence="3">
    <location>
        <begin position="242"/>
        <end position="283"/>
    </location>
</feature>
<dbReference type="Pfam" id="PF00400">
    <property type="entry name" value="WD40"/>
    <property type="match status" value="3"/>
</dbReference>
<dbReference type="OrthoDB" id="6192037at2"/>
<dbReference type="EMBL" id="FUWP01000005">
    <property type="protein sequence ID" value="SKA25818.1"/>
    <property type="molecule type" value="Genomic_DNA"/>
</dbReference>
<dbReference type="InterPro" id="IPR015943">
    <property type="entry name" value="WD40/YVTN_repeat-like_dom_sf"/>
</dbReference>
<evidence type="ECO:0000256" key="1">
    <source>
        <dbReference type="ARBA" id="ARBA00022574"/>
    </source>
</evidence>
<dbReference type="PROSITE" id="PS50294">
    <property type="entry name" value="WD_REPEATS_REGION"/>
    <property type="match status" value="1"/>
</dbReference>
<accession>A0A1T4SD60</accession>
<keyword evidence="1 3" id="KW-0853">WD repeat</keyword>
<dbReference type="RefSeq" id="WP_080174391.1">
    <property type="nucleotide sequence ID" value="NZ_AP024854.1"/>
</dbReference>
<dbReference type="PANTHER" id="PTHR44019">
    <property type="entry name" value="WD REPEAT-CONTAINING PROTEIN 55"/>
    <property type="match status" value="1"/>
</dbReference>
<sequence>MYKNFLPLSLLFSTFALSGCFFFNSEIQRYHLAQQGTTSLSLSRDGRFALVSPNTQSIVLWDLQQNKTLADFGSQDQYHNSVITSYISDNSRYAITATSQNFAVWDLGWSQSHGLWSIDDAIIQDVTIANNGTDVLLALNNGKALFINLTSGRRLEFLAHRDKVNSVALSANGRYALSGGNDHYAYLWDTRSGQIIYSFKHSSRVNQVALQRDGKFAFSAAGNNDNIIWDLTTGKKVTQLAIKSRHHTLASARFSDDGQLLVTGTLSRQVELWQTDNGEKIGYWRAEILSGTRPATAVVYDVAISPTGNVVAGSSAGYAQTWSTD</sequence>
<dbReference type="SMART" id="SM00320">
    <property type="entry name" value="WD40"/>
    <property type="match status" value="5"/>
</dbReference>
<dbReference type="AlphaFoldDB" id="A0A1T4SD60"/>
<dbReference type="InterPro" id="IPR019775">
    <property type="entry name" value="WD40_repeat_CS"/>
</dbReference>
<evidence type="ECO:0000256" key="2">
    <source>
        <dbReference type="ARBA" id="ARBA00022737"/>
    </source>
</evidence>
<feature type="repeat" description="WD" evidence="3">
    <location>
        <begin position="157"/>
        <end position="198"/>
    </location>
</feature>
<evidence type="ECO:0000313" key="4">
    <source>
        <dbReference type="EMBL" id="SKA25818.1"/>
    </source>
</evidence>
<proteinExistence type="predicted"/>
<evidence type="ECO:0000256" key="3">
    <source>
        <dbReference type="PROSITE-ProRule" id="PRU00221"/>
    </source>
</evidence>
<dbReference type="PROSITE" id="PS51257">
    <property type="entry name" value="PROKAR_LIPOPROTEIN"/>
    <property type="match status" value="1"/>
</dbReference>
<feature type="repeat" description="WD" evidence="3">
    <location>
        <begin position="198"/>
        <end position="239"/>
    </location>
</feature>
<dbReference type="PROSITE" id="PS00678">
    <property type="entry name" value="WD_REPEATS_1"/>
    <property type="match status" value="1"/>
</dbReference>
<reference evidence="4 5" key="1">
    <citation type="submission" date="2017-02" db="EMBL/GenBank/DDBJ databases">
        <authorList>
            <person name="Peterson S.W."/>
        </authorList>
    </citation>
    <scope>NUCLEOTIDE SEQUENCE [LARGE SCALE GENOMIC DNA]</scope>
    <source>
        <strain evidence="4 5">CECT 9189</strain>
    </source>
</reference>